<feature type="compositionally biased region" description="Low complexity" evidence="1">
    <location>
        <begin position="286"/>
        <end position="303"/>
    </location>
</feature>
<name>A0A8J4AXH3_9CHLO</name>
<feature type="compositionally biased region" description="Low complexity" evidence="1">
    <location>
        <begin position="225"/>
        <end position="262"/>
    </location>
</feature>
<comment type="caution">
    <text evidence="2">The sequence shown here is derived from an EMBL/GenBank/DDBJ whole genome shotgun (WGS) entry which is preliminary data.</text>
</comment>
<organism evidence="2 3">
    <name type="scientific">Volvox africanus</name>
    <dbReference type="NCBI Taxonomy" id="51714"/>
    <lineage>
        <taxon>Eukaryota</taxon>
        <taxon>Viridiplantae</taxon>
        <taxon>Chlorophyta</taxon>
        <taxon>core chlorophytes</taxon>
        <taxon>Chlorophyceae</taxon>
        <taxon>CS clade</taxon>
        <taxon>Chlamydomonadales</taxon>
        <taxon>Volvocaceae</taxon>
        <taxon>Volvox</taxon>
    </lineage>
</organism>
<accession>A0A8J4AXH3</accession>
<evidence type="ECO:0000256" key="1">
    <source>
        <dbReference type="SAM" id="MobiDB-lite"/>
    </source>
</evidence>
<evidence type="ECO:0000313" key="2">
    <source>
        <dbReference type="EMBL" id="GIL47175.1"/>
    </source>
</evidence>
<reference evidence="2" key="1">
    <citation type="journal article" date="2021" name="Proc. Natl. Acad. Sci. U.S.A.">
        <title>Three genomes in the algal genus Volvox reveal the fate of a haploid sex-determining region after a transition to homothallism.</title>
        <authorList>
            <person name="Yamamoto K."/>
            <person name="Hamaji T."/>
            <person name="Kawai-Toyooka H."/>
            <person name="Matsuzaki R."/>
            <person name="Takahashi F."/>
            <person name="Nishimura Y."/>
            <person name="Kawachi M."/>
            <person name="Noguchi H."/>
            <person name="Minakuchi Y."/>
            <person name="Umen J.G."/>
            <person name="Toyoda A."/>
            <person name="Nozaki H."/>
        </authorList>
    </citation>
    <scope>NUCLEOTIDE SEQUENCE</scope>
    <source>
        <strain evidence="2">NIES-3780</strain>
    </source>
</reference>
<keyword evidence="3" id="KW-1185">Reference proteome</keyword>
<dbReference type="Proteomes" id="UP000747399">
    <property type="component" value="Unassembled WGS sequence"/>
</dbReference>
<feature type="region of interest" description="Disordered" evidence="1">
    <location>
        <begin position="219"/>
        <end position="305"/>
    </location>
</feature>
<dbReference type="EMBL" id="BNCO01000004">
    <property type="protein sequence ID" value="GIL47175.1"/>
    <property type="molecule type" value="Genomic_DNA"/>
</dbReference>
<gene>
    <name evidence="2" type="ORF">Vafri_4061</name>
</gene>
<protein>
    <submittedName>
        <fullName evidence="2">Uncharacterized protein</fullName>
    </submittedName>
</protein>
<feature type="region of interest" description="Disordered" evidence="1">
    <location>
        <begin position="103"/>
        <end position="122"/>
    </location>
</feature>
<proteinExistence type="predicted"/>
<dbReference type="AlphaFoldDB" id="A0A8J4AXH3"/>
<evidence type="ECO:0000313" key="3">
    <source>
        <dbReference type="Proteomes" id="UP000747399"/>
    </source>
</evidence>
<sequence length="534" mass="55975">MLTRLRYLSVPQFVRQALGVADNVYQQYRNRYPPILEVFRTMHFGAAMTNALASRPSPAAVCVLPATAVTAVASRHGARFQPSSCTNCFCSRCSSVACAASAPQTCSSSKGSSTSTSTSSSGCRVRGLTAAVRNPLRTSASLPTATASLPARDSPTMGVASAICDPSAYQSLSLLILLHECTRRAYGRPLLETEDLLSLPAQMDSLPCCVVLLGPEDSTQPLQHGAPGSPSAPASASPPNVERSASMPASAVATATSVGVSGNTEHLGEEDRLGTPSLGISTAAVGSSCSNNSSSDCSSSGSGTRSRAGELLRVQYLNRAAAEALKVRANVRSESSALWVEVAGLDVVTLRTMHRARGSPQKGEVRAVKLTLMSAPASRQSGSYGVCGVCGGSASAGAEEQTIDCPEALLLPLMSPNGTCAGVAVMFEKWEVRGRTGRVELEGRPLVPEVPPDSPLGEVVVSQLQERVRAQADEVRKLKTQQGLTNKDPLVVAAVVTLQQLKAELDLQERLNQAFGGSVSMLRPLQLQQQQQQQ</sequence>